<dbReference type="Pfam" id="PF02049">
    <property type="entry name" value="FliE"/>
    <property type="match status" value="1"/>
</dbReference>
<comment type="similarity">
    <text evidence="2 4">Belongs to the FliE family.</text>
</comment>
<name>A0A286IDH7_9HYPH</name>
<evidence type="ECO:0000256" key="2">
    <source>
        <dbReference type="ARBA" id="ARBA00009272"/>
    </source>
</evidence>
<dbReference type="PANTHER" id="PTHR34653">
    <property type="match status" value="1"/>
</dbReference>
<evidence type="ECO:0000313" key="6">
    <source>
        <dbReference type="EMBL" id="SOE18170.1"/>
    </source>
</evidence>
<dbReference type="EMBL" id="OCPC01000004">
    <property type="protein sequence ID" value="SOE18170.1"/>
    <property type="molecule type" value="Genomic_DNA"/>
</dbReference>
<evidence type="ECO:0000256" key="1">
    <source>
        <dbReference type="ARBA" id="ARBA00004117"/>
    </source>
</evidence>
<dbReference type="OrthoDB" id="9812413at2"/>
<reference evidence="7" key="1">
    <citation type="submission" date="2017-08" db="EMBL/GenBank/DDBJ databases">
        <authorList>
            <person name="Varghese N."/>
            <person name="Submissions S."/>
        </authorList>
    </citation>
    <scope>NUCLEOTIDE SEQUENCE [LARGE SCALE GENOMIC DNA]</scope>
    <source>
        <strain evidence="7">KCTC 23107</strain>
    </source>
</reference>
<dbReference type="GO" id="GO:0005198">
    <property type="term" value="F:structural molecule activity"/>
    <property type="evidence" value="ECO:0007669"/>
    <property type="project" value="InterPro"/>
</dbReference>
<organism evidence="6 7">
    <name type="scientific">Hoeflea halophila</name>
    <dbReference type="NCBI Taxonomy" id="714899"/>
    <lineage>
        <taxon>Bacteria</taxon>
        <taxon>Pseudomonadati</taxon>
        <taxon>Pseudomonadota</taxon>
        <taxon>Alphaproteobacteria</taxon>
        <taxon>Hyphomicrobiales</taxon>
        <taxon>Rhizobiaceae</taxon>
        <taxon>Hoeflea</taxon>
    </lineage>
</organism>
<keyword evidence="7" id="KW-1185">Reference proteome</keyword>
<dbReference type="HAMAP" id="MF_00724">
    <property type="entry name" value="FliE"/>
    <property type="match status" value="1"/>
</dbReference>
<dbReference type="InterPro" id="IPR001624">
    <property type="entry name" value="FliE"/>
</dbReference>
<accession>A0A286IDH7</accession>
<dbReference type="GO" id="GO:0071973">
    <property type="term" value="P:bacterial-type flagellum-dependent cell motility"/>
    <property type="evidence" value="ECO:0007669"/>
    <property type="project" value="InterPro"/>
</dbReference>
<protein>
    <recommendedName>
        <fullName evidence="4">Flagellar hook-basal body complex protein FliE</fullName>
    </recommendedName>
</protein>
<dbReference type="GO" id="GO:0003774">
    <property type="term" value="F:cytoskeletal motor activity"/>
    <property type="evidence" value="ECO:0007669"/>
    <property type="project" value="InterPro"/>
</dbReference>
<evidence type="ECO:0000256" key="4">
    <source>
        <dbReference type="HAMAP-Rule" id="MF_00724"/>
    </source>
</evidence>
<dbReference type="PANTHER" id="PTHR34653:SF1">
    <property type="entry name" value="FLAGELLAR HOOK-BASAL BODY COMPLEX PROTEIN FLIE"/>
    <property type="match status" value="1"/>
</dbReference>
<dbReference type="Proteomes" id="UP000219465">
    <property type="component" value="Unassembled WGS sequence"/>
</dbReference>
<keyword evidence="6" id="KW-0966">Cell projection</keyword>
<comment type="subcellular location">
    <subcellularLocation>
        <location evidence="1 4">Bacterial flagellum basal body</location>
    </subcellularLocation>
</comment>
<feature type="compositionally biased region" description="Low complexity" evidence="5">
    <location>
        <begin position="22"/>
        <end position="33"/>
    </location>
</feature>
<keyword evidence="6" id="KW-0282">Flagellum</keyword>
<evidence type="ECO:0000256" key="5">
    <source>
        <dbReference type="SAM" id="MobiDB-lite"/>
    </source>
</evidence>
<sequence>MIDKISGLSGLSGIAGPRETDMAGAAAMPTMPAVSGAQSPGSFAETLKTMGEGVVDNLKTAEGKSFAAIKGEVPTREVVDAIMAAEQSLQTAVAIRDKMVTAYLEIARMQI</sequence>
<keyword evidence="3 4" id="KW-0975">Bacterial flagellum</keyword>
<evidence type="ECO:0000313" key="7">
    <source>
        <dbReference type="Proteomes" id="UP000219465"/>
    </source>
</evidence>
<dbReference type="GO" id="GO:0009425">
    <property type="term" value="C:bacterial-type flagellum basal body"/>
    <property type="evidence" value="ECO:0007669"/>
    <property type="project" value="UniProtKB-SubCell"/>
</dbReference>
<proteinExistence type="inferred from homology"/>
<keyword evidence="6" id="KW-0969">Cilium</keyword>
<feature type="region of interest" description="Disordered" evidence="5">
    <location>
        <begin position="22"/>
        <end position="41"/>
    </location>
</feature>
<gene>
    <name evidence="4" type="primary">fliE</name>
    <name evidence="6" type="ORF">SAMN05877838_3088</name>
</gene>
<dbReference type="RefSeq" id="WP_097108624.1">
    <property type="nucleotide sequence ID" value="NZ_OCPC01000004.1"/>
</dbReference>
<dbReference type="AlphaFoldDB" id="A0A286IDH7"/>
<evidence type="ECO:0000256" key="3">
    <source>
        <dbReference type="ARBA" id="ARBA00023143"/>
    </source>
</evidence>